<feature type="coiled-coil region" evidence="3">
    <location>
        <begin position="352"/>
        <end position="417"/>
    </location>
</feature>
<keyword evidence="3" id="KW-0175">Coiled coil</keyword>
<evidence type="ECO:0000256" key="2">
    <source>
        <dbReference type="ARBA" id="ARBA00022737"/>
    </source>
</evidence>
<gene>
    <name evidence="4" type="ORF">SS50377_10364</name>
    <name evidence="5" type="ORF">SS50377_26675</name>
</gene>
<dbReference type="EMBL" id="AUWU02000007">
    <property type="protein sequence ID" value="KAH0570395.1"/>
    <property type="molecule type" value="Genomic_DNA"/>
</dbReference>
<organism evidence="4">
    <name type="scientific">Spironucleus salmonicida</name>
    <dbReference type="NCBI Taxonomy" id="348837"/>
    <lineage>
        <taxon>Eukaryota</taxon>
        <taxon>Metamonada</taxon>
        <taxon>Diplomonadida</taxon>
        <taxon>Hexamitidae</taxon>
        <taxon>Hexamitinae</taxon>
        <taxon>Spironucleus</taxon>
    </lineage>
</organism>
<name>V6LWY7_9EUKA</name>
<keyword evidence="6" id="KW-1185">Reference proteome</keyword>
<reference evidence="5" key="2">
    <citation type="submission" date="2020-12" db="EMBL/GenBank/DDBJ databases">
        <title>New Spironucleus salmonicida genome in near-complete chromosomes.</title>
        <authorList>
            <person name="Xu F."/>
            <person name="Kurt Z."/>
            <person name="Jimenez-Gonzalez A."/>
            <person name="Astvaldsson A."/>
            <person name="Andersson J.O."/>
            <person name="Svard S.G."/>
        </authorList>
    </citation>
    <scope>NUCLEOTIDE SEQUENCE</scope>
    <source>
        <strain evidence="5">ATCC 50377</strain>
    </source>
</reference>
<dbReference type="SUPFAM" id="SSF52058">
    <property type="entry name" value="L domain-like"/>
    <property type="match status" value="1"/>
</dbReference>
<dbReference type="Gene3D" id="3.80.10.10">
    <property type="entry name" value="Ribonuclease Inhibitor"/>
    <property type="match status" value="2"/>
</dbReference>
<proteinExistence type="predicted"/>
<evidence type="ECO:0000313" key="5">
    <source>
        <dbReference type="EMBL" id="KAH0570395.1"/>
    </source>
</evidence>
<reference evidence="4 5" key="1">
    <citation type="journal article" date="2014" name="PLoS Genet.">
        <title>The Genome of Spironucleus salmonicida Highlights a Fish Pathogen Adapted to Fluctuating Environments.</title>
        <authorList>
            <person name="Xu F."/>
            <person name="Jerlstrom-Hultqvist J."/>
            <person name="Einarsson E."/>
            <person name="Astvaldsson A."/>
            <person name="Svard S.G."/>
            <person name="Andersson J.O."/>
        </authorList>
    </citation>
    <scope>NUCLEOTIDE SEQUENCE</scope>
    <source>
        <strain evidence="5">ATCC 50377</strain>
    </source>
</reference>
<keyword evidence="2" id="KW-0677">Repeat</keyword>
<dbReference type="Pfam" id="PF14580">
    <property type="entry name" value="LRR_9"/>
    <property type="match status" value="1"/>
</dbReference>
<dbReference type="OrthoDB" id="27917at2759"/>
<dbReference type="EMBL" id="KI545953">
    <property type="protein sequence ID" value="EST49152.1"/>
    <property type="molecule type" value="Genomic_DNA"/>
</dbReference>
<dbReference type="AlphaFoldDB" id="V6LWY7"/>
<dbReference type="VEuPathDB" id="GiardiaDB:SS50377_26675"/>
<dbReference type="InterPro" id="IPR032675">
    <property type="entry name" value="LRR_dom_sf"/>
</dbReference>
<sequence length="652" mass="74401">MTDLSTLPGFHKDYQMLTSDLIIKALLIADSRNNYTEDDFPQIRTLLLPNYNICTISNINDFIQLSKLVLTNNSIEILTGLDQLINLEVLDVSFNKLSSLDGIDKLNKLTDLIANNNQITNISGLLKLQDNYKGLTGLAQSSHSLQSINLANNSLPGPLKDTIKILQTFKQLRILVLSNNEFSKESKVNLSIYRKETVAYLPSLKYLDFIVILPDERQKATDAYKTELITLEEKNQLEIKAVQQAIVKTKQIRIDAASDCLGFDTLVDTDILTGDANEKIFQIPAIKMEAVGWFRTEAIATLRQFSKIMRRRRIIRQGEICEFEEFYQIVLDDLIGQTKSIITDYYIGKDFVLNGKAEMRISQREIRELQRKQKNVAEEMDLVGEQKAEAEEQSFQENEEKQEVDDLINQVDQLESSLQLGDLDKNQKVDQSQYVPAGDTQVENLKKTFILNILNQAKKMLNALESEVQYEIQENLDTLTNTLTTIQNKTAEVAQAGFQSFKSLLLQLHEKVQDLLNKALELKLWKESQQQIQNQDQNDDTIADAVDLTSQNQGQMPGSQQQDVQNLLPAEMSPQVLNLLKDKGSITTAAMNAHEHKQGLVEVREDGLIASQKDLVETSIKMIQQCEFERTRRRVLEIQQWYEKEMDFISKL</sequence>
<dbReference type="InterPro" id="IPR050576">
    <property type="entry name" value="Cilia_flagella_integrity"/>
</dbReference>
<protein>
    <submittedName>
        <fullName evidence="5">Leucine-rich repeat protein</fullName>
    </submittedName>
</protein>
<dbReference type="InterPro" id="IPR001611">
    <property type="entry name" value="Leu-rich_rpt"/>
</dbReference>
<accession>V6LWY7</accession>
<evidence type="ECO:0000256" key="3">
    <source>
        <dbReference type="SAM" id="Coils"/>
    </source>
</evidence>
<dbReference type="PROSITE" id="PS51450">
    <property type="entry name" value="LRR"/>
    <property type="match status" value="2"/>
</dbReference>
<dbReference type="PANTHER" id="PTHR45973:SF35">
    <property type="entry name" value="LEUCINE-RICH REPEAT-CONTAINING PROTEIN 43"/>
    <property type="match status" value="1"/>
</dbReference>
<keyword evidence="1" id="KW-0433">Leucine-rich repeat</keyword>
<dbReference type="Proteomes" id="UP000018208">
    <property type="component" value="Unassembled WGS sequence"/>
</dbReference>
<dbReference type="SMART" id="SM00365">
    <property type="entry name" value="LRR_SD22"/>
    <property type="match status" value="3"/>
</dbReference>
<evidence type="ECO:0000256" key="1">
    <source>
        <dbReference type="ARBA" id="ARBA00022614"/>
    </source>
</evidence>
<evidence type="ECO:0000313" key="4">
    <source>
        <dbReference type="EMBL" id="EST49152.1"/>
    </source>
</evidence>
<evidence type="ECO:0000313" key="6">
    <source>
        <dbReference type="Proteomes" id="UP000018208"/>
    </source>
</evidence>
<dbReference type="PANTHER" id="PTHR45973">
    <property type="entry name" value="PROTEIN PHOSPHATASE 1 REGULATORY SUBUNIT SDS22-RELATED"/>
    <property type="match status" value="1"/>
</dbReference>